<dbReference type="eggNOG" id="COG3706">
    <property type="taxonomic scope" value="Bacteria"/>
</dbReference>
<organism evidence="5 6">
    <name type="scientific">Caballeronia sordidicola</name>
    <name type="common">Burkholderia sordidicola</name>
    <dbReference type="NCBI Taxonomy" id="196367"/>
    <lineage>
        <taxon>Bacteria</taxon>
        <taxon>Pseudomonadati</taxon>
        <taxon>Pseudomonadota</taxon>
        <taxon>Betaproteobacteria</taxon>
        <taxon>Burkholderiales</taxon>
        <taxon>Burkholderiaceae</taxon>
        <taxon>Caballeronia</taxon>
    </lineage>
</organism>
<dbReference type="GO" id="GO:1902201">
    <property type="term" value="P:negative regulation of bacterial-type flagellum-dependent cell motility"/>
    <property type="evidence" value="ECO:0007669"/>
    <property type="project" value="TreeGrafter"/>
</dbReference>
<dbReference type="PANTHER" id="PTHR45138">
    <property type="entry name" value="REGULATORY COMPONENTS OF SENSORY TRANSDUCTION SYSTEM"/>
    <property type="match status" value="1"/>
</dbReference>
<dbReference type="Pfam" id="PF00990">
    <property type="entry name" value="GGDEF"/>
    <property type="match status" value="1"/>
</dbReference>
<evidence type="ECO:0000256" key="2">
    <source>
        <dbReference type="ARBA" id="ARBA00034247"/>
    </source>
</evidence>
<evidence type="ECO:0000313" key="5">
    <source>
        <dbReference type="EMBL" id="OXC75384.1"/>
    </source>
</evidence>
<dbReference type="OrthoDB" id="9813903at2"/>
<dbReference type="Pfam" id="PF22588">
    <property type="entry name" value="dCache_1_like"/>
    <property type="match status" value="1"/>
</dbReference>
<dbReference type="EC" id="2.7.7.65" evidence="1"/>
<dbReference type="GO" id="GO:0043709">
    <property type="term" value="P:cell adhesion involved in single-species biofilm formation"/>
    <property type="evidence" value="ECO:0007669"/>
    <property type="project" value="TreeGrafter"/>
</dbReference>
<dbReference type="Gene3D" id="3.30.70.270">
    <property type="match status" value="1"/>
</dbReference>
<name>A0A226WW24_CABSO</name>
<dbReference type="InterPro" id="IPR050469">
    <property type="entry name" value="Diguanylate_Cyclase"/>
</dbReference>
<dbReference type="InterPro" id="IPR054327">
    <property type="entry name" value="His-kinase-like_sensor"/>
</dbReference>
<keyword evidence="3" id="KW-0472">Membrane</keyword>
<evidence type="ECO:0000256" key="3">
    <source>
        <dbReference type="SAM" id="Phobius"/>
    </source>
</evidence>
<comment type="caution">
    <text evidence="5">The sequence shown here is derived from an EMBL/GenBank/DDBJ whole genome shotgun (WGS) entry which is preliminary data.</text>
</comment>
<feature type="transmembrane region" description="Helical" evidence="3">
    <location>
        <begin position="24"/>
        <end position="46"/>
    </location>
</feature>
<evidence type="ECO:0000256" key="1">
    <source>
        <dbReference type="ARBA" id="ARBA00012528"/>
    </source>
</evidence>
<reference evidence="6" key="1">
    <citation type="submission" date="2017-01" db="EMBL/GenBank/DDBJ databases">
        <title>Genome Analysis of Deinococcus marmoris KOPRI26562.</title>
        <authorList>
            <person name="Kim J.H."/>
            <person name="Oh H.-M."/>
        </authorList>
    </citation>
    <scope>NUCLEOTIDE SEQUENCE [LARGE SCALE GENOMIC DNA]</scope>
    <source>
        <strain evidence="6">PAMC 26633</strain>
    </source>
</reference>
<gene>
    <name evidence="5" type="ORF">BSU04_27215</name>
</gene>
<dbReference type="FunFam" id="3.30.70.270:FF:000001">
    <property type="entry name" value="Diguanylate cyclase domain protein"/>
    <property type="match status" value="1"/>
</dbReference>
<dbReference type="CDD" id="cd12914">
    <property type="entry name" value="PDC1_DGC_like"/>
    <property type="match status" value="1"/>
</dbReference>
<evidence type="ECO:0000259" key="4">
    <source>
        <dbReference type="PROSITE" id="PS50887"/>
    </source>
</evidence>
<dbReference type="EMBL" id="MTHB01000181">
    <property type="protein sequence ID" value="OXC75384.1"/>
    <property type="molecule type" value="Genomic_DNA"/>
</dbReference>
<evidence type="ECO:0000313" key="6">
    <source>
        <dbReference type="Proteomes" id="UP000214720"/>
    </source>
</evidence>
<keyword evidence="3" id="KW-1133">Transmembrane helix</keyword>
<dbReference type="InterPro" id="IPR029787">
    <property type="entry name" value="Nucleotide_cyclase"/>
</dbReference>
<dbReference type="GO" id="GO:0052621">
    <property type="term" value="F:diguanylate cyclase activity"/>
    <property type="evidence" value="ECO:0007669"/>
    <property type="project" value="UniProtKB-EC"/>
</dbReference>
<comment type="catalytic activity">
    <reaction evidence="2">
        <text>2 GTP = 3',3'-c-di-GMP + 2 diphosphate</text>
        <dbReference type="Rhea" id="RHEA:24898"/>
        <dbReference type="ChEBI" id="CHEBI:33019"/>
        <dbReference type="ChEBI" id="CHEBI:37565"/>
        <dbReference type="ChEBI" id="CHEBI:58805"/>
        <dbReference type="EC" id="2.7.7.65"/>
    </reaction>
</comment>
<dbReference type="InterPro" id="IPR043128">
    <property type="entry name" value="Rev_trsase/Diguanyl_cyclase"/>
</dbReference>
<dbReference type="InterPro" id="IPR000160">
    <property type="entry name" value="GGDEF_dom"/>
</dbReference>
<dbReference type="AlphaFoldDB" id="A0A226WW24"/>
<dbReference type="CDD" id="cd01949">
    <property type="entry name" value="GGDEF"/>
    <property type="match status" value="1"/>
</dbReference>
<dbReference type="PROSITE" id="PS51257">
    <property type="entry name" value="PROKAR_LIPOPROTEIN"/>
    <property type="match status" value="1"/>
</dbReference>
<accession>A0A226WW24</accession>
<proteinExistence type="predicted"/>
<dbReference type="PANTHER" id="PTHR45138:SF9">
    <property type="entry name" value="DIGUANYLATE CYCLASE DGCM-RELATED"/>
    <property type="match status" value="1"/>
</dbReference>
<dbReference type="RefSeq" id="WP_089163251.1">
    <property type="nucleotide sequence ID" value="NZ_MTHB01000181.1"/>
</dbReference>
<feature type="domain" description="GGDEF" evidence="4">
    <location>
        <begin position="369"/>
        <end position="505"/>
    </location>
</feature>
<dbReference type="NCBIfam" id="TIGR00254">
    <property type="entry name" value="GGDEF"/>
    <property type="match status" value="1"/>
</dbReference>
<dbReference type="Gene3D" id="3.30.450.20">
    <property type="entry name" value="PAS domain"/>
    <property type="match status" value="2"/>
</dbReference>
<dbReference type="CDD" id="cd12915">
    <property type="entry name" value="PDC2_DGC_like"/>
    <property type="match status" value="1"/>
</dbReference>
<dbReference type="Proteomes" id="UP000214720">
    <property type="component" value="Unassembled WGS sequence"/>
</dbReference>
<dbReference type="PROSITE" id="PS50887">
    <property type="entry name" value="GGDEF"/>
    <property type="match status" value="1"/>
</dbReference>
<protein>
    <recommendedName>
        <fullName evidence="1">diguanylate cyclase</fullName>
        <ecNumber evidence="1">2.7.7.65</ecNumber>
    </recommendedName>
</protein>
<feature type="transmembrane region" description="Helical" evidence="3">
    <location>
        <begin position="300"/>
        <end position="321"/>
    </location>
</feature>
<dbReference type="GO" id="GO:0005886">
    <property type="term" value="C:plasma membrane"/>
    <property type="evidence" value="ECO:0007669"/>
    <property type="project" value="TreeGrafter"/>
</dbReference>
<sequence>MTKAEQSSCVGIVNRIKRGLSTSVAVASCGVFIAVVMVGLCGLVLYQSRQDALDHTRDTLRDIAVIAQRDIERNLELYELSLQAVVDGLQEADVMALPPHLRREVLFDRAASAKYLGSMLVMDALGNVVMDSGGDTPRTGNFSDRPYFTVQRDNPHAGLYISDPYLSRLRNGTPSIGLSRRLSNPDGSFAGIVLLAVNIAYFHDLFAGLALGPHGSLSLIGRDGSMLMRQPYDPKVIGRNIKNAATFKQFLMAPQGSFIEKSSIDGNRRLYWFANFPRAPLIIMAAASEEDIYASWRRRALTIGSLMAVFGVAFIALSILLGMQLRRRMRAESALELLARTDGLTGLNNRRSLGEILELEWRRAKRSQSVLSLLFVDIDRFKAYNDTYGHQAGDDTLAAVARCIADNIRRPADSAARYGGEEFIVVLPDTSALGASLIAEKIRSAICACHIEHAGSEFGCVTASIGAVSREPQMDDDLTTVIKAADEALYYAKATGRNRVSTAESESEA</sequence>
<dbReference type="SUPFAM" id="SSF55073">
    <property type="entry name" value="Nucleotide cyclase"/>
    <property type="match status" value="1"/>
</dbReference>
<keyword evidence="3" id="KW-0812">Transmembrane</keyword>
<dbReference type="SMART" id="SM00267">
    <property type="entry name" value="GGDEF"/>
    <property type="match status" value="1"/>
</dbReference>